<dbReference type="EMBL" id="JBHTIR010002567">
    <property type="protein sequence ID" value="MFD0853941.1"/>
    <property type="molecule type" value="Genomic_DNA"/>
</dbReference>
<evidence type="ECO:0000313" key="1">
    <source>
        <dbReference type="EMBL" id="MFD0853941.1"/>
    </source>
</evidence>
<sequence>HRRALELAAQAHSTSEELLSAVLADDDVHSLFAWLRDLPFMESAAKGLYPHDAARETLVSDLRWRAPNAFTAMRHRLAEEYLRLLREAPEERVRAVTDELFYLFQDVETLARLRIRPNTDNEVHESPLLPQDHGLVVRMAEETEGPESADLVRFWLARQPERFSAYRLISTGRMVAFTAHLVLPFPADETEVEQDPVVAAAWRYGAKTSPVRDGEHIAITRFSIYPEMYQVPSRVIDFANSRVQAEAARARGRTHGFLVY</sequence>
<organism evidence="1 2">
    <name type="scientific">Actinomadura adrarensis</name>
    <dbReference type="NCBI Taxonomy" id="1819600"/>
    <lineage>
        <taxon>Bacteria</taxon>
        <taxon>Bacillati</taxon>
        <taxon>Actinomycetota</taxon>
        <taxon>Actinomycetes</taxon>
        <taxon>Streptosporangiales</taxon>
        <taxon>Thermomonosporaceae</taxon>
        <taxon>Actinomadura</taxon>
    </lineage>
</organism>
<comment type="caution">
    <text evidence="1">The sequence shown here is derived from an EMBL/GenBank/DDBJ whole genome shotgun (WGS) entry which is preliminary data.</text>
</comment>
<evidence type="ECO:0000313" key="2">
    <source>
        <dbReference type="Proteomes" id="UP001597083"/>
    </source>
</evidence>
<accession>A0ABW3CHA9</accession>
<dbReference type="Proteomes" id="UP001597083">
    <property type="component" value="Unassembled WGS sequence"/>
</dbReference>
<feature type="non-terminal residue" evidence="1">
    <location>
        <position position="1"/>
    </location>
</feature>
<reference evidence="2" key="1">
    <citation type="journal article" date="2019" name="Int. J. Syst. Evol. Microbiol.">
        <title>The Global Catalogue of Microorganisms (GCM) 10K type strain sequencing project: providing services to taxonomists for standard genome sequencing and annotation.</title>
        <authorList>
            <consortium name="The Broad Institute Genomics Platform"/>
            <consortium name="The Broad Institute Genome Sequencing Center for Infectious Disease"/>
            <person name="Wu L."/>
            <person name="Ma J."/>
        </authorList>
    </citation>
    <scope>NUCLEOTIDE SEQUENCE [LARGE SCALE GENOMIC DNA]</scope>
    <source>
        <strain evidence="2">JCM 31696</strain>
    </source>
</reference>
<protein>
    <submittedName>
        <fullName evidence="1">Uncharacterized protein</fullName>
    </submittedName>
</protein>
<gene>
    <name evidence="1" type="ORF">ACFQ07_17010</name>
</gene>
<name>A0ABW3CHA9_9ACTN</name>
<feature type="non-terminal residue" evidence="1">
    <location>
        <position position="260"/>
    </location>
</feature>
<proteinExistence type="predicted"/>
<keyword evidence="2" id="KW-1185">Reference proteome</keyword>